<organism evidence="1 2">
    <name type="scientific">Streptomyces fuscichromogenes</name>
    <dbReference type="NCBI Taxonomy" id="1324013"/>
    <lineage>
        <taxon>Bacteria</taxon>
        <taxon>Bacillati</taxon>
        <taxon>Actinomycetota</taxon>
        <taxon>Actinomycetes</taxon>
        <taxon>Kitasatosporales</taxon>
        <taxon>Streptomycetaceae</taxon>
        <taxon>Streptomyces</taxon>
    </lineage>
</organism>
<evidence type="ECO:0000313" key="2">
    <source>
        <dbReference type="Proteomes" id="UP000653411"/>
    </source>
</evidence>
<protein>
    <submittedName>
        <fullName evidence="1">Uncharacterized protein</fullName>
    </submittedName>
</protein>
<accession>A0A918CXP8</accession>
<dbReference type="EMBL" id="BMML01000057">
    <property type="protein sequence ID" value="GGN46751.1"/>
    <property type="molecule type" value="Genomic_DNA"/>
</dbReference>
<evidence type="ECO:0000313" key="1">
    <source>
        <dbReference type="EMBL" id="GGN46751.1"/>
    </source>
</evidence>
<comment type="caution">
    <text evidence="1">The sequence shown here is derived from an EMBL/GenBank/DDBJ whole genome shotgun (WGS) entry which is preliminary data.</text>
</comment>
<sequence>MTPPGELADLAPVVEQAARDTERLPQVRTLLRHGAAELHTAAALVPGSKERWNALTAARTHLVRAWQTFPGASGYSRTPDGGVCCELCGHDDLGDGTGYRPEAKAKAWYAAHADVCTPAPQVKCRTCPLCGYCRTAPSPVHCCSRCTCDVE</sequence>
<reference evidence="1" key="1">
    <citation type="journal article" date="2014" name="Int. J. Syst. Evol. Microbiol.">
        <title>Complete genome sequence of Corynebacterium casei LMG S-19264T (=DSM 44701T), isolated from a smear-ripened cheese.</title>
        <authorList>
            <consortium name="US DOE Joint Genome Institute (JGI-PGF)"/>
            <person name="Walter F."/>
            <person name="Albersmeier A."/>
            <person name="Kalinowski J."/>
            <person name="Ruckert C."/>
        </authorList>
    </citation>
    <scope>NUCLEOTIDE SEQUENCE</scope>
    <source>
        <strain evidence="1">CGMCC 4.7110</strain>
    </source>
</reference>
<dbReference type="RefSeq" id="WP_189269653.1">
    <property type="nucleotide sequence ID" value="NZ_BMML01000057.1"/>
</dbReference>
<reference evidence="1" key="2">
    <citation type="submission" date="2020-09" db="EMBL/GenBank/DDBJ databases">
        <authorList>
            <person name="Sun Q."/>
            <person name="Zhou Y."/>
        </authorList>
    </citation>
    <scope>NUCLEOTIDE SEQUENCE</scope>
    <source>
        <strain evidence="1">CGMCC 4.7110</strain>
    </source>
</reference>
<gene>
    <name evidence="1" type="ORF">GCM10011578_099870</name>
</gene>
<dbReference type="AlphaFoldDB" id="A0A918CXP8"/>
<name>A0A918CXP8_9ACTN</name>
<proteinExistence type="predicted"/>
<dbReference type="Proteomes" id="UP000653411">
    <property type="component" value="Unassembled WGS sequence"/>
</dbReference>
<keyword evidence="2" id="KW-1185">Reference proteome</keyword>